<evidence type="ECO:0000313" key="2">
    <source>
        <dbReference type="Proteomes" id="UP001273209"/>
    </source>
</evidence>
<protein>
    <recommendedName>
        <fullName evidence="3">NAD(P)-binding domain-containing protein</fullName>
    </recommendedName>
</protein>
<dbReference type="EMBL" id="JAWRVG010000027">
    <property type="protein sequence ID" value="KAK4069917.1"/>
    <property type="molecule type" value="Genomic_DNA"/>
</dbReference>
<evidence type="ECO:0008006" key="3">
    <source>
        <dbReference type="Google" id="ProtNLM"/>
    </source>
</evidence>
<dbReference type="PANTHER" id="PTHR14097:SF9">
    <property type="entry name" value="EPIMERASE, PUTATIVE (AFU_ORTHOLOGUE AFUA_8G07320)-RELATED"/>
    <property type="match status" value="1"/>
</dbReference>
<organism evidence="1 2">
    <name type="scientific">Trichoderma aggressivum f. europaeum</name>
    <dbReference type="NCBI Taxonomy" id="173218"/>
    <lineage>
        <taxon>Eukaryota</taxon>
        <taxon>Fungi</taxon>
        <taxon>Dikarya</taxon>
        <taxon>Ascomycota</taxon>
        <taxon>Pezizomycotina</taxon>
        <taxon>Sordariomycetes</taxon>
        <taxon>Hypocreomycetidae</taxon>
        <taxon>Hypocreales</taxon>
        <taxon>Hypocreaceae</taxon>
        <taxon>Trichoderma</taxon>
    </lineage>
</organism>
<evidence type="ECO:0000313" key="1">
    <source>
        <dbReference type="EMBL" id="KAK4069917.1"/>
    </source>
</evidence>
<comment type="caution">
    <text evidence="1">The sequence shown here is derived from an EMBL/GenBank/DDBJ whole genome shotgun (WGS) entry which is preliminary data.</text>
</comment>
<dbReference type="RefSeq" id="XP_062754328.1">
    <property type="nucleotide sequence ID" value="XM_062901367.1"/>
</dbReference>
<dbReference type="GeneID" id="87921272"/>
<dbReference type="InterPro" id="IPR036291">
    <property type="entry name" value="NAD(P)-bd_dom_sf"/>
</dbReference>
<name>A0AAE1IAR2_9HYPO</name>
<sequence>MKLIIVGSSGFVGKELVRQAIISPAITSVVGIGRRETPIPESLKDSSDATKFTSVVCDDFLNYPDNVKQHLSNADACVWLMAVTPRISSQMPWDEVRKICLDYTIAGLEELFKAPRNNTTKPLHFVYVSGANAERDQSKKPWVLGDYCLMRGEVETRVLDFAKSSNSAIDACVVKAGLIRDPQQGNILTNTLQNVATSIISLPVVYLHDVAATLLNQATEGFEKETLECDDITRIGRRTYNPEQ</sequence>
<dbReference type="Proteomes" id="UP001273209">
    <property type="component" value="Unassembled WGS sequence"/>
</dbReference>
<dbReference type="AlphaFoldDB" id="A0AAE1IAR2"/>
<reference evidence="1" key="1">
    <citation type="submission" date="2023-11" db="EMBL/GenBank/DDBJ databases">
        <title>The genome sequences of three competitors of mushroom-forming fungi.</title>
        <authorList>
            <person name="Beijen E."/>
            <person name="Ohm R.A."/>
        </authorList>
    </citation>
    <scope>NUCLEOTIDE SEQUENCE</scope>
    <source>
        <strain evidence="1">CBS 100526</strain>
    </source>
</reference>
<gene>
    <name evidence="1" type="ORF">Triagg1_6712</name>
</gene>
<accession>A0AAE1IAR2</accession>
<proteinExistence type="predicted"/>
<dbReference type="Gene3D" id="3.40.50.720">
    <property type="entry name" value="NAD(P)-binding Rossmann-like Domain"/>
    <property type="match status" value="1"/>
</dbReference>
<dbReference type="PANTHER" id="PTHR14097">
    <property type="entry name" value="OXIDOREDUCTASE HTATIP2"/>
    <property type="match status" value="1"/>
</dbReference>
<dbReference type="SUPFAM" id="SSF51735">
    <property type="entry name" value="NAD(P)-binding Rossmann-fold domains"/>
    <property type="match status" value="1"/>
</dbReference>
<keyword evidence="2" id="KW-1185">Reference proteome</keyword>